<accession>A0A1W4XP74</accession>
<dbReference type="KEGG" id="apln:108743215"/>
<dbReference type="STRING" id="224129.A0A1W4XP74"/>
<evidence type="ECO:0000313" key="5">
    <source>
        <dbReference type="RefSeq" id="XP_018334195.1"/>
    </source>
</evidence>
<dbReference type="PROSITE" id="PS00233">
    <property type="entry name" value="CHIT_BIND_RR_1"/>
    <property type="match status" value="1"/>
</dbReference>
<evidence type="ECO:0000256" key="1">
    <source>
        <dbReference type="ARBA" id="ARBA00022460"/>
    </source>
</evidence>
<dbReference type="RefSeq" id="XP_018334195.1">
    <property type="nucleotide sequence ID" value="XM_018478693.1"/>
</dbReference>
<keyword evidence="3" id="KW-0732">Signal</keyword>
<dbReference type="InterPro" id="IPR050468">
    <property type="entry name" value="Cuticle_Struct_Prot"/>
</dbReference>
<name>A0A1W4XP74_AGRPL</name>
<dbReference type="GO" id="GO:0008010">
    <property type="term" value="F:structural constituent of chitin-based larval cuticle"/>
    <property type="evidence" value="ECO:0007669"/>
    <property type="project" value="TreeGrafter"/>
</dbReference>
<keyword evidence="4" id="KW-1185">Reference proteome</keyword>
<dbReference type="InterPro" id="IPR000618">
    <property type="entry name" value="Insect_cuticle"/>
</dbReference>
<dbReference type="PRINTS" id="PR00947">
    <property type="entry name" value="CUTICLE"/>
</dbReference>
<reference evidence="5" key="1">
    <citation type="submission" date="2025-08" db="UniProtKB">
        <authorList>
            <consortium name="RefSeq"/>
        </authorList>
    </citation>
    <scope>IDENTIFICATION</scope>
    <source>
        <tissue evidence="5">Entire body</tissue>
    </source>
</reference>
<proteinExistence type="predicted"/>
<sequence>MDWLLVICICLGSVFYSTSGAPQATQEPIKIISYNNDVNPDGGYHWSYETANGIKAEETGTLKKATKPDNEDAIVAQGSYSYTDLEGNQISLTYVADDEGGFQPQGAHLPTPPPIPPAIQKALDWILSQPSTTERAGR</sequence>
<organism evidence="4 5">
    <name type="scientific">Agrilus planipennis</name>
    <name type="common">Emerald ash borer</name>
    <name type="synonym">Agrilus marcopoli</name>
    <dbReference type="NCBI Taxonomy" id="224129"/>
    <lineage>
        <taxon>Eukaryota</taxon>
        <taxon>Metazoa</taxon>
        <taxon>Ecdysozoa</taxon>
        <taxon>Arthropoda</taxon>
        <taxon>Hexapoda</taxon>
        <taxon>Insecta</taxon>
        <taxon>Pterygota</taxon>
        <taxon>Neoptera</taxon>
        <taxon>Endopterygota</taxon>
        <taxon>Coleoptera</taxon>
        <taxon>Polyphaga</taxon>
        <taxon>Elateriformia</taxon>
        <taxon>Buprestoidea</taxon>
        <taxon>Buprestidae</taxon>
        <taxon>Agrilinae</taxon>
        <taxon>Agrilus</taxon>
    </lineage>
</organism>
<dbReference type="PROSITE" id="PS51155">
    <property type="entry name" value="CHIT_BIND_RR_2"/>
    <property type="match status" value="1"/>
</dbReference>
<evidence type="ECO:0000256" key="2">
    <source>
        <dbReference type="PROSITE-ProRule" id="PRU00497"/>
    </source>
</evidence>
<dbReference type="PANTHER" id="PTHR10380:SF241">
    <property type="entry name" value="CUTICULAR PROTEIN 47EG-RELATED"/>
    <property type="match status" value="1"/>
</dbReference>
<dbReference type="PANTHER" id="PTHR10380">
    <property type="entry name" value="CUTICLE PROTEIN"/>
    <property type="match status" value="1"/>
</dbReference>
<dbReference type="AlphaFoldDB" id="A0A1W4XP74"/>
<feature type="signal peptide" evidence="3">
    <location>
        <begin position="1"/>
        <end position="20"/>
    </location>
</feature>
<gene>
    <name evidence="5" type="primary">LOC108743215</name>
</gene>
<dbReference type="InterPro" id="IPR031311">
    <property type="entry name" value="CHIT_BIND_RR_consensus"/>
</dbReference>
<dbReference type="FunCoup" id="A0A1W4XP74">
    <property type="interactions" value="32"/>
</dbReference>
<evidence type="ECO:0000256" key="3">
    <source>
        <dbReference type="SAM" id="SignalP"/>
    </source>
</evidence>
<protein>
    <submittedName>
        <fullName evidence="5">Endocuticle structural glycoprotein SgAbd-4</fullName>
    </submittedName>
</protein>
<dbReference type="Proteomes" id="UP000192223">
    <property type="component" value="Unplaced"/>
</dbReference>
<dbReference type="GO" id="GO:0062129">
    <property type="term" value="C:chitin-based extracellular matrix"/>
    <property type="evidence" value="ECO:0007669"/>
    <property type="project" value="TreeGrafter"/>
</dbReference>
<dbReference type="Pfam" id="PF00379">
    <property type="entry name" value="Chitin_bind_4"/>
    <property type="match status" value="1"/>
</dbReference>
<keyword evidence="1 2" id="KW-0193">Cuticle</keyword>
<dbReference type="GeneID" id="108743215"/>
<dbReference type="InParanoid" id="A0A1W4XP74"/>
<feature type="chain" id="PRO_5010732798" evidence="3">
    <location>
        <begin position="21"/>
        <end position="138"/>
    </location>
</feature>
<dbReference type="OrthoDB" id="6593286at2759"/>
<evidence type="ECO:0000313" key="4">
    <source>
        <dbReference type="Proteomes" id="UP000192223"/>
    </source>
</evidence>